<keyword evidence="2" id="KW-0472">Membrane</keyword>
<reference evidence="4" key="2">
    <citation type="journal article" date="2016" name="Genome Announc.">
        <title>Draft Genome Sequences of Two Novel Amoeba-Resistant Intranuclear Bacteria, 'Candidatus Berkiella cookevillensis' and 'Candidatus Berkiella aquae'.</title>
        <authorList>
            <person name="Mehari Y.T."/>
            <person name="Arivett B.A."/>
            <person name="Farone A.L."/>
            <person name="Gunderson J.H."/>
            <person name="Farone M.B."/>
        </authorList>
    </citation>
    <scope>NUCLEOTIDE SEQUENCE</scope>
    <source>
        <strain evidence="4">CC99</strain>
    </source>
</reference>
<dbReference type="EMBL" id="LKHV02000001">
    <property type="protein sequence ID" value="MCS5708389.1"/>
    <property type="molecule type" value="Genomic_DNA"/>
</dbReference>
<dbReference type="AlphaFoldDB" id="A0A0Q9YQQ7"/>
<dbReference type="EMBL" id="LKHV01000001">
    <property type="protein sequence ID" value="KRG20034.1"/>
    <property type="molecule type" value="Genomic_DNA"/>
</dbReference>
<comment type="caution">
    <text evidence="3">The sequence shown here is derived from an EMBL/GenBank/DDBJ whole genome shotgun (WGS) entry which is preliminary data.</text>
</comment>
<reference evidence="4" key="3">
    <citation type="submission" date="2021-06" db="EMBL/GenBank/DDBJ databases">
        <title>Genomic Description and Analysis of Intracellular Bacteria, Candidatus Berkiella cookevillensis and Candidatus Berkiella aquae.</title>
        <authorList>
            <person name="Kidane D.T."/>
            <person name="Mehari Y.T."/>
            <person name="Rice F.C."/>
            <person name="Arivett B.A."/>
            <person name="Farone A.L."/>
            <person name="Berk S.G."/>
            <person name="Farone M.B."/>
        </authorList>
    </citation>
    <scope>NUCLEOTIDE SEQUENCE</scope>
    <source>
        <strain evidence="4">CC99</strain>
    </source>
</reference>
<keyword evidence="2" id="KW-0812">Transmembrane</keyword>
<feature type="compositionally biased region" description="Basic residues" evidence="1">
    <location>
        <begin position="348"/>
        <end position="360"/>
    </location>
</feature>
<proteinExistence type="predicted"/>
<dbReference type="Proteomes" id="UP000051494">
    <property type="component" value="Unassembled WGS sequence"/>
</dbReference>
<accession>A0A0Q9YQQ7</accession>
<evidence type="ECO:0000313" key="5">
    <source>
        <dbReference type="Proteomes" id="UP000051494"/>
    </source>
</evidence>
<evidence type="ECO:0000313" key="3">
    <source>
        <dbReference type="EMBL" id="KRG20034.1"/>
    </source>
</evidence>
<feature type="transmembrane region" description="Helical" evidence="2">
    <location>
        <begin position="137"/>
        <end position="159"/>
    </location>
</feature>
<organism evidence="3">
    <name type="scientific">Candidatus Berkiella cookevillensis</name>
    <dbReference type="NCBI Taxonomy" id="437022"/>
    <lineage>
        <taxon>Bacteria</taxon>
        <taxon>Pseudomonadati</taxon>
        <taxon>Pseudomonadota</taxon>
        <taxon>Gammaproteobacteria</taxon>
        <taxon>Candidatus Berkiellales</taxon>
        <taxon>Candidatus Berkiellaceae</taxon>
        <taxon>Candidatus Berkiella</taxon>
    </lineage>
</organism>
<evidence type="ECO:0000256" key="1">
    <source>
        <dbReference type="SAM" id="MobiDB-lite"/>
    </source>
</evidence>
<name>A0A0Q9YQQ7_9GAMM</name>
<dbReference type="RefSeq" id="WP_057622824.1">
    <property type="nucleotide sequence ID" value="NZ_LKHV02000001.1"/>
</dbReference>
<protein>
    <submittedName>
        <fullName evidence="3">Uncharacterized protein</fullName>
    </submittedName>
</protein>
<feature type="transmembrane region" description="Helical" evidence="2">
    <location>
        <begin position="259"/>
        <end position="280"/>
    </location>
</feature>
<sequence length="372" mass="41976">MFSKDLIIAIIPTTHSTNIFIPELTYIIRSKKVMTALSTLNPVLYCELTSQLLKLKNETHPTAVLSCSIYSAINLLERIYTTLLKAKIALPPTVHSNELNDWLKHDKDQSLPSLSQFSYSLSLNENDLGFFGRNLPWIGSIISYTLMTGATLATAATIFKWGWAYSLITLFAGCRLMTNYHDIINGPENRMRKMGIIIDRNFSNPYQGIGRYSIPKLIVYLLSCGIMICSAYLAFSSAVSTIESICLADYLSSFTLNTLSYFFACTVAYSHFGRIFNAVFDSIASKFRKVFNLIESSEDERLDLAKVIKIFDEKKPNTTEENVLPSENTYLPFSKMKNTAANSPLKAPHPKTSHPKKAVRGQRQYPRYSLRT</sequence>
<feature type="region of interest" description="Disordered" evidence="1">
    <location>
        <begin position="340"/>
        <end position="372"/>
    </location>
</feature>
<gene>
    <name evidence="3" type="ORF">CC99x_00255</name>
    <name evidence="4" type="ORF">CC99x_005660</name>
</gene>
<evidence type="ECO:0000313" key="4">
    <source>
        <dbReference type="EMBL" id="MCS5708389.1"/>
    </source>
</evidence>
<keyword evidence="5" id="KW-1185">Reference proteome</keyword>
<dbReference type="OrthoDB" id="9859759at2"/>
<keyword evidence="2" id="KW-1133">Transmembrane helix</keyword>
<evidence type="ECO:0000256" key="2">
    <source>
        <dbReference type="SAM" id="Phobius"/>
    </source>
</evidence>
<feature type="transmembrane region" description="Helical" evidence="2">
    <location>
        <begin position="217"/>
        <end position="239"/>
    </location>
</feature>
<reference evidence="3" key="1">
    <citation type="submission" date="2015-09" db="EMBL/GenBank/DDBJ databases">
        <title>Draft Genome Sequences of Two Novel Amoeba-resistant Intranuclear Bacteria, Candidatus Berkiella cookevillensis and Candidatus Berkiella aquae.</title>
        <authorList>
            <person name="Mehari Y.T."/>
            <person name="Arivett B.A."/>
            <person name="Farone A.L."/>
            <person name="Gunderson J.H."/>
            <person name="Farone M.B."/>
        </authorList>
    </citation>
    <scope>NUCLEOTIDE SEQUENCE [LARGE SCALE GENOMIC DNA]</scope>
    <source>
        <strain evidence="3">CC99</strain>
    </source>
</reference>